<keyword evidence="6 8" id="KW-0067">ATP-binding</keyword>
<comment type="caution">
    <text evidence="9">The sequence shown here is derived from an EMBL/GenBank/DDBJ whole genome shotgun (WGS) entry which is preliminary data.</text>
</comment>
<evidence type="ECO:0000256" key="3">
    <source>
        <dbReference type="ARBA" id="ARBA00022598"/>
    </source>
</evidence>
<gene>
    <name evidence="8 9" type="primary">panC</name>
    <name evidence="9" type="ORF">G8M51_003060</name>
</gene>
<evidence type="ECO:0000256" key="4">
    <source>
        <dbReference type="ARBA" id="ARBA00022655"/>
    </source>
</evidence>
<evidence type="ECO:0000313" key="9">
    <source>
        <dbReference type="EMBL" id="HAF2342636.1"/>
    </source>
</evidence>
<proteinExistence type="inferred from homology"/>
<dbReference type="GO" id="GO:0004592">
    <property type="term" value="F:pantoate-beta-alanine ligase activity"/>
    <property type="evidence" value="ECO:0007669"/>
    <property type="project" value="UniProtKB-UniRule"/>
</dbReference>
<feature type="binding site" evidence="8">
    <location>
        <begin position="186"/>
        <end position="189"/>
    </location>
    <ligand>
        <name>ATP</name>
        <dbReference type="ChEBI" id="CHEBI:30616"/>
    </ligand>
</feature>
<feature type="binding site" evidence="8">
    <location>
        <position position="61"/>
    </location>
    <ligand>
        <name>(R)-pantoate</name>
        <dbReference type="ChEBI" id="CHEBI:15980"/>
    </ligand>
</feature>
<comment type="subunit">
    <text evidence="8">Homodimer.</text>
</comment>
<feature type="binding site" evidence="8">
    <location>
        <position position="178"/>
    </location>
    <ligand>
        <name>ATP</name>
        <dbReference type="ChEBI" id="CHEBI:30616"/>
    </ligand>
</feature>
<dbReference type="EC" id="6.3.2.1" evidence="8"/>
<dbReference type="SUPFAM" id="SSF52374">
    <property type="entry name" value="Nucleotidylyl transferase"/>
    <property type="match status" value="1"/>
</dbReference>
<dbReference type="HAMAP" id="MF_00158">
    <property type="entry name" value="PanC"/>
    <property type="match status" value="1"/>
</dbReference>
<evidence type="ECO:0000256" key="8">
    <source>
        <dbReference type="HAMAP-Rule" id="MF_00158"/>
    </source>
</evidence>
<organism evidence="9">
    <name type="scientific">Salmonella enterica</name>
    <name type="common">Salmonella choleraesuis</name>
    <dbReference type="NCBI Taxonomy" id="28901"/>
    <lineage>
        <taxon>Bacteria</taxon>
        <taxon>Pseudomonadati</taxon>
        <taxon>Pseudomonadota</taxon>
        <taxon>Gammaproteobacteria</taxon>
        <taxon>Enterobacterales</taxon>
        <taxon>Enterobacteriaceae</taxon>
        <taxon>Salmonella</taxon>
    </lineage>
</organism>
<comment type="pathway">
    <text evidence="1 8">Cofactor biosynthesis; (R)-pantothenate biosynthesis; (R)-pantothenate from (R)-pantoate and beta-alanine: step 1/1.</text>
</comment>
<dbReference type="FunFam" id="3.30.1300.10:FF:000001">
    <property type="entry name" value="Pantothenate synthetase"/>
    <property type="match status" value="1"/>
</dbReference>
<dbReference type="GO" id="GO:0005524">
    <property type="term" value="F:ATP binding"/>
    <property type="evidence" value="ECO:0007669"/>
    <property type="project" value="UniProtKB-KW"/>
</dbReference>
<comment type="miscellaneous">
    <text evidence="8">The reaction proceeds by a bi uni uni bi ping pong mechanism.</text>
</comment>
<keyword evidence="8" id="KW-0963">Cytoplasm</keyword>
<dbReference type="GO" id="GO:0005829">
    <property type="term" value="C:cytosol"/>
    <property type="evidence" value="ECO:0007669"/>
    <property type="project" value="TreeGrafter"/>
</dbReference>
<keyword evidence="4 8" id="KW-0566">Pantothenate biosynthesis</keyword>
<dbReference type="PANTHER" id="PTHR21299:SF1">
    <property type="entry name" value="PANTOATE--BETA-ALANINE LIGASE"/>
    <property type="match status" value="1"/>
</dbReference>
<dbReference type="NCBIfam" id="TIGR00018">
    <property type="entry name" value="panC"/>
    <property type="match status" value="1"/>
</dbReference>
<dbReference type="FunFam" id="3.40.50.620:FF:000013">
    <property type="entry name" value="Pantothenate synthetase"/>
    <property type="match status" value="1"/>
</dbReference>
<feature type="binding site" evidence="8">
    <location>
        <begin position="30"/>
        <end position="37"/>
    </location>
    <ligand>
        <name>ATP</name>
        <dbReference type="ChEBI" id="CHEBI:30616"/>
    </ligand>
</feature>
<dbReference type="EMBL" id="DAAUNN010000008">
    <property type="protein sequence ID" value="HAF2342636.1"/>
    <property type="molecule type" value="Genomic_DNA"/>
</dbReference>
<feature type="binding site" evidence="8">
    <location>
        <position position="61"/>
    </location>
    <ligand>
        <name>beta-alanine</name>
        <dbReference type="ChEBI" id="CHEBI:57966"/>
    </ligand>
</feature>
<comment type="similarity">
    <text evidence="2 8">Belongs to the pantothenate synthetase family.</text>
</comment>
<evidence type="ECO:0000256" key="1">
    <source>
        <dbReference type="ARBA" id="ARBA00004990"/>
    </source>
</evidence>
<keyword evidence="3 8" id="KW-0436">Ligase</keyword>
<accession>A0A743XW66</accession>
<name>A0A743XW66_SALER</name>
<evidence type="ECO:0000256" key="7">
    <source>
        <dbReference type="ARBA" id="ARBA00048258"/>
    </source>
</evidence>
<sequence length="284" mass="31920">MLIIETLPLLRQHIRRLRQEGKRVALVPTMGNLHDGHMKLVDEAKARADVVFVSIFVNPMQFDRPDDLVRYPRTLQEDCEKLNKRKVDYVFAPAVEEIYPQGLEGQTYVDVPGLSTMLEGASRPGHFRGVSTIVSKLFNLIQPDIACFGEKDFQQLALIRKMVADMSYDIEIVGVPIIRAKDGLALSSRNSYLTAEQRKIAPGLHNMMNSIAEKLIAGNRELQEIIAIAEQELNEKGFRADDIQIRDADTLQELTETSKRAVILAAAWLGQARLIDNQSVTLAQ</sequence>
<reference evidence="9" key="1">
    <citation type="journal article" date="2018" name="Genome Biol.">
        <title>SKESA: strategic k-mer extension for scrupulous assemblies.</title>
        <authorList>
            <person name="Souvorov A."/>
            <person name="Agarwala R."/>
            <person name="Lipman D.J."/>
        </authorList>
    </citation>
    <scope>NUCLEOTIDE SEQUENCE</scope>
    <source>
        <strain evidence="9">MA.CK_98/00006641</strain>
    </source>
</reference>
<keyword evidence="5 8" id="KW-0547">Nucleotide-binding</keyword>
<dbReference type="InterPro" id="IPR014729">
    <property type="entry name" value="Rossmann-like_a/b/a_fold"/>
</dbReference>
<dbReference type="UniPathway" id="UPA00028">
    <property type="reaction ID" value="UER00005"/>
</dbReference>
<evidence type="ECO:0000256" key="5">
    <source>
        <dbReference type="ARBA" id="ARBA00022741"/>
    </source>
</evidence>
<comment type="function">
    <text evidence="8">Catalyzes the condensation of pantoate with beta-alanine in an ATP-dependent reaction via a pantoyl-adenylate intermediate.</text>
</comment>
<feature type="active site" description="Proton donor" evidence="8">
    <location>
        <position position="37"/>
    </location>
</feature>
<dbReference type="Pfam" id="PF02569">
    <property type="entry name" value="Pantoate_ligase"/>
    <property type="match status" value="1"/>
</dbReference>
<feature type="binding site" evidence="8">
    <location>
        <begin position="149"/>
        <end position="152"/>
    </location>
    <ligand>
        <name>ATP</name>
        <dbReference type="ChEBI" id="CHEBI:30616"/>
    </ligand>
</feature>
<dbReference type="InterPro" id="IPR042176">
    <property type="entry name" value="Pantoate_ligase_C"/>
</dbReference>
<evidence type="ECO:0000256" key="6">
    <source>
        <dbReference type="ARBA" id="ARBA00022840"/>
    </source>
</evidence>
<dbReference type="InterPro" id="IPR003721">
    <property type="entry name" value="Pantoate_ligase"/>
</dbReference>
<protein>
    <recommendedName>
        <fullName evidence="8">Pantothenate synthetase</fullName>
        <shortName evidence="8">PS</shortName>
        <ecNumber evidence="8">6.3.2.1</ecNumber>
    </recommendedName>
    <alternativeName>
        <fullName evidence="8">Pantoate--beta-alanine ligase</fullName>
    </alternativeName>
    <alternativeName>
        <fullName evidence="8">Pantoate-activating enzyme</fullName>
    </alternativeName>
</protein>
<dbReference type="CDD" id="cd00560">
    <property type="entry name" value="PanC"/>
    <property type="match status" value="1"/>
</dbReference>
<dbReference type="Gene3D" id="3.30.1300.10">
    <property type="entry name" value="Pantoate-beta-alanine ligase, C-terminal domain"/>
    <property type="match status" value="1"/>
</dbReference>
<dbReference type="GO" id="GO:0015940">
    <property type="term" value="P:pantothenate biosynthetic process"/>
    <property type="evidence" value="ECO:0007669"/>
    <property type="project" value="UniProtKB-UniRule"/>
</dbReference>
<evidence type="ECO:0000256" key="2">
    <source>
        <dbReference type="ARBA" id="ARBA00009256"/>
    </source>
</evidence>
<comment type="subcellular location">
    <subcellularLocation>
        <location evidence="8">Cytoplasm</location>
    </subcellularLocation>
</comment>
<comment type="catalytic activity">
    <reaction evidence="7 8">
        <text>(R)-pantoate + beta-alanine + ATP = (R)-pantothenate + AMP + diphosphate + H(+)</text>
        <dbReference type="Rhea" id="RHEA:10912"/>
        <dbReference type="ChEBI" id="CHEBI:15378"/>
        <dbReference type="ChEBI" id="CHEBI:15980"/>
        <dbReference type="ChEBI" id="CHEBI:29032"/>
        <dbReference type="ChEBI" id="CHEBI:30616"/>
        <dbReference type="ChEBI" id="CHEBI:33019"/>
        <dbReference type="ChEBI" id="CHEBI:57966"/>
        <dbReference type="ChEBI" id="CHEBI:456215"/>
        <dbReference type="EC" id="6.3.2.1"/>
    </reaction>
</comment>
<feature type="binding site" evidence="8">
    <location>
        <position position="155"/>
    </location>
    <ligand>
        <name>(R)-pantoate</name>
        <dbReference type="ChEBI" id="CHEBI:15980"/>
    </ligand>
</feature>
<dbReference type="AlphaFoldDB" id="A0A743XW66"/>
<dbReference type="Gene3D" id="3.40.50.620">
    <property type="entry name" value="HUPs"/>
    <property type="match status" value="1"/>
</dbReference>
<reference evidence="9" key="2">
    <citation type="submission" date="2020-02" db="EMBL/GenBank/DDBJ databases">
        <authorList>
            <consortium name="NCBI Pathogen Detection Project"/>
        </authorList>
    </citation>
    <scope>NUCLEOTIDE SEQUENCE</scope>
    <source>
        <strain evidence="9">MA.CK_98/00006641</strain>
    </source>
</reference>
<dbReference type="PANTHER" id="PTHR21299">
    <property type="entry name" value="CYTIDYLATE KINASE/PANTOATE-BETA-ALANINE LIGASE"/>
    <property type="match status" value="1"/>
</dbReference>